<keyword evidence="4" id="KW-1185">Reference proteome</keyword>
<keyword evidence="2" id="KW-0808">Transferase</keyword>
<dbReference type="GO" id="GO:0009244">
    <property type="term" value="P:lipopolysaccharide core region biosynthetic process"/>
    <property type="evidence" value="ECO:0007669"/>
    <property type="project" value="TreeGrafter"/>
</dbReference>
<dbReference type="PANTHER" id="PTHR30160">
    <property type="entry name" value="TETRAACYLDISACCHARIDE 4'-KINASE-RELATED"/>
    <property type="match status" value="1"/>
</dbReference>
<dbReference type="Proteomes" id="UP000244908">
    <property type="component" value="Chromosome"/>
</dbReference>
<proteinExistence type="predicted"/>
<name>A0A2Y9U1X7_9GAMM</name>
<protein>
    <submittedName>
        <fullName evidence="3">Glycosyltransferase family 9 protein</fullName>
    </submittedName>
</protein>
<evidence type="ECO:0000313" key="3">
    <source>
        <dbReference type="EMBL" id="AWH89977.1"/>
    </source>
</evidence>
<dbReference type="Pfam" id="PF01075">
    <property type="entry name" value="Glyco_transf_9"/>
    <property type="match status" value="1"/>
</dbReference>
<organism evidence="3 4">
    <name type="scientific">Limnobaculum parvum</name>
    <dbReference type="NCBI Taxonomy" id="2172103"/>
    <lineage>
        <taxon>Bacteria</taxon>
        <taxon>Pseudomonadati</taxon>
        <taxon>Pseudomonadota</taxon>
        <taxon>Gammaproteobacteria</taxon>
        <taxon>Enterobacterales</taxon>
        <taxon>Budviciaceae</taxon>
        <taxon>Limnobaculum</taxon>
    </lineage>
</organism>
<dbReference type="Gene3D" id="3.40.50.2000">
    <property type="entry name" value="Glycogen Phosphorylase B"/>
    <property type="match status" value="2"/>
</dbReference>
<dbReference type="RefSeq" id="WP_108902010.1">
    <property type="nucleotide sequence ID" value="NZ_CP029185.2"/>
</dbReference>
<dbReference type="InterPro" id="IPR002201">
    <property type="entry name" value="Glyco_trans_9"/>
</dbReference>
<keyword evidence="1" id="KW-0328">Glycosyltransferase</keyword>
<dbReference type="PANTHER" id="PTHR30160:SF7">
    <property type="entry name" value="ADP-HEPTOSE--LPS HEPTOSYLTRANSFERASE 2"/>
    <property type="match status" value="1"/>
</dbReference>
<accession>A0A2Y9U1X7</accession>
<dbReference type="CDD" id="cd03789">
    <property type="entry name" value="GT9_LPS_heptosyltransferase"/>
    <property type="match status" value="1"/>
</dbReference>
<evidence type="ECO:0000256" key="1">
    <source>
        <dbReference type="ARBA" id="ARBA00022676"/>
    </source>
</evidence>
<dbReference type="GO" id="GO:0008713">
    <property type="term" value="F:ADP-heptose-lipopolysaccharide heptosyltransferase activity"/>
    <property type="evidence" value="ECO:0007669"/>
    <property type="project" value="TreeGrafter"/>
</dbReference>
<dbReference type="AlphaFoldDB" id="A0A2Y9U1X7"/>
<sequence>MSKLLKQKLAGLFITAYRLTGFHVKKNLQPSDVCNLKNIAIFSTTALGDFLLNTPAIAAIRKKYPDANITIVVHRRNALLVEGSDMFSDVLYWDGKLNGVLKLAKDLRSHHLDAAFLLHSRSPYDIVTATLSNSPIIVKDVYFNDYLNRPTFYLNPFLSVDGNNRIGDVHLIHKKAELLKSIGIDTPSIEMVIPVEYTPEKKNRKTIGLHLGASSEERCWPIESFAIVAEQILNKFPDVDVELIGGPGEIERNNQLLHSLLPFSERVTNSAGKTNLKQLVEKIASFQCLIVGDTGPLHVAIAVKTPAVVMFRGMKHAIGTRPLQDLVLHNVLISEEDLGISSIKADEVLKAVYERLSVD</sequence>
<dbReference type="OrthoDB" id="9781892at2"/>
<reference evidence="3 4" key="1">
    <citation type="journal article" date="2019" name="Int. J. Syst. Evol. Microbiol.">
        <title>Limnobaculum parvum gen. nov., sp. nov., isolated from a freshwater lake.</title>
        <authorList>
            <person name="Baek C."/>
            <person name="Shin S.K."/>
            <person name="Yi H."/>
        </authorList>
    </citation>
    <scope>NUCLEOTIDE SEQUENCE [LARGE SCALE GENOMIC DNA]</scope>
    <source>
        <strain evidence="3 4">HYN0051</strain>
    </source>
</reference>
<dbReference type="GO" id="GO:0005829">
    <property type="term" value="C:cytosol"/>
    <property type="evidence" value="ECO:0007669"/>
    <property type="project" value="TreeGrafter"/>
</dbReference>
<dbReference type="KEGG" id="lpv:HYN51_03250"/>
<dbReference type="EMBL" id="CP029185">
    <property type="protein sequence ID" value="AWH89977.1"/>
    <property type="molecule type" value="Genomic_DNA"/>
</dbReference>
<gene>
    <name evidence="3" type="ORF">HYN51_03250</name>
</gene>
<dbReference type="InterPro" id="IPR051199">
    <property type="entry name" value="LPS_LOS_Heptosyltrfase"/>
</dbReference>
<evidence type="ECO:0000256" key="2">
    <source>
        <dbReference type="ARBA" id="ARBA00022679"/>
    </source>
</evidence>
<dbReference type="SUPFAM" id="SSF53756">
    <property type="entry name" value="UDP-Glycosyltransferase/glycogen phosphorylase"/>
    <property type="match status" value="1"/>
</dbReference>
<evidence type="ECO:0000313" key="4">
    <source>
        <dbReference type="Proteomes" id="UP000244908"/>
    </source>
</evidence>